<protein>
    <submittedName>
        <fullName evidence="1">Uncharacterized protein</fullName>
    </submittedName>
</protein>
<keyword evidence="2" id="KW-1185">Reference proteome</keyword>
<dbReference type="EMBL" id="OR769219">
    <property type="protein sequence ID" value="WQJ51411.1"/>
    <property type="molecule type" value="Genomic_DNA"/>
</dbReference>
<accession>A0ABZ0Z2T3</accession>
<name>A0ABZ0Z2T3_9CAUD</name>
<evidence type="ECO:0000313" key="2">
    <source>
        <dbReference type="Proteomes" id="UP001348805"/>
    </source>
</evidence>
<proteinExistence type="predicted"/>
<dbReference type="Proteomes" id="UP001348805">
    <property type="component" value="Segment"/>
</dbReference>
<sequence length="196" mass="23343">MRITTLNQLKEYTTYTYYKLNKPEYTKKKKVYICQPINYIDEGCTHMDIWSGYIFYKTNAVSRNVGYYGFLLDKESDETYNNIIKKQPKYLGKISPMWYVNTTLYNVQSEENCKLYKNLKLEENLLTENNKAVFTDKHEIEQYINDIKNNIIKIPEVEHIVTMKTWYNDKDGNKIEETSVRHLPSGKTDIIKTIIK</sequence>
<organism evidence="1 2">
    <name type="scientific">phage Lak_Megaphage_RVC_AP3_GC26</name>
    <dbReference type="NCBI Taxonomy" id="3109225"/>
    <lineage>
        <taxon>Viruses</taxon>
        <taxon>Duplodnaviria</taxon>
        <taxon>Heunggongvirae</taxon>
        <taxon>Uroviricota</taxon>
        <taxon>Caudoviricetes</taxon>
        <taxon>Caudoviricetes code 15 clade</taxon>
    </lineage>
</organism>
<evidence type="ECO:0000313" key="1">
    <source>
        <dbReference type="EMBL" id="WQJ51411.1"/>
    </source>
</evidence>
<reference evidence="1 2" key="1">
    <citation type="submission" date="2023-11" db="EMBL/GenBank/DDBJ databases">
        <authorList>
            <person name="Cook R."/>
            <person name="Crisci M."/>
            <person name="Pye H."/>
            <person name="Adriaenssens E."/>
            <person name="Santini J."/>
        </authorList>
    </citation>
    <scope>NUCLEOTIDE SEQUENCE [LARGE SCALE GENOMIC DNA]</scope>
    <source>
        <strain evidence="1">Lak_Megaphage_RVC_AP3_GC26</strain>
    </source>
</reference>